<keyword evidence="1" id="KW-1185">Reference proteome</keyword>
<organism evidence="1 2">
    <name type="scientific">Strongyloides venezuelensis</name>
    <name type="common">Threadworm</name>
    <dbReference type="NCBI Taxonomy" id="75913"/>
    <lineage>
        <taxon>Eukaryota</taxon>
        <taxon>Metazoa</taxon>
        <taxon>Ecdysozoa</taxon>
        <taxon>Nematoda</taxon>
        <taxon>Chromadorea</taxon>
        <taxon>Rhabditida</taxon>
        <taxon>Tylenchina</taxon>
        <taxon>Panagrolaimomorpha</taxon>
        <taxon>Strongyloidoidea</taxon>
        <taxon>Strongyloididae</taxon>
        <taxon>Strongyloides</taxon>
    </lineage>
</organism>
<accession>A0A0K0EXJ8</accession>
<dbReference type="AlphaFoldDB" id="A0A0K0EXJ8"/>
<dbReference type="WBParaSite" id="SVE_0125200.1">
    <property type="protein sequence ID" value="SVE_0125200.1"/>
    <property type="gene ID" value="SVE_0125200"/>
</dbReference>
<evidence type="ECO:0000313" key="2">
    <source>
        <dbReference type="WBParaSite" id="SVE_0125200.1"/>
    </source>
</evidence>
<dbReference type="Proteomes" id="UP000035680">
    <property type="component" value="Unassembled WGS sequence"/>
</dbReference>
<evidence type="ECO:0000313" key="1">
    <source>
        <dbReference type="Proteomes" id="UP000035680"/>
    </source>
</evidence>
<name>A0A0K0EXJ8_STRVS</name>
<reference evidence="2" key="2">
    <citation type="submission" date="2015-08" db="UniProtKB">
        <authorList>
            <consortium name="WormBaseParasite"/>
        </authorList>
    </citation>
    <scope>IDENTIFICATION</scope>
</reference>
<sequence length="154" mass="17954">MSGEEDILNDCNTIESCIKKSKAQRSSYAPLFSRDSMEEITAYLDFNGLRKRSQRNGYLYYTCKVSGCKMMMRIKKLPNINIVAWNGKNHNCNGKYMKRSNSLNLKSQIDKCILEGVKTKDISNILKIENSYIPIEIKQIRDYFYQLKRQSVQI</sequence>
<reference evidence="1" key="1">
    <citation type="submission" date="2014-07" db="EMBL/GenBank/DDBJ databases">
        <authorList>
            <person name="Martin A.A"/>
            <person name="De Silva N."/>
        </authorList>
    </citation>
    <scope>NUCLEOTIDE SEQUENCE</scope>
</reference>
<protein>
    <submittedName>
        <fullName evidence="2">FLYWCH-type domain-containing protein</fullName>
    </submittedName>
</protein>
<proteinExistence type="predicted"/>